<dbReference type="PANTHER" id="PTHR30146:SF153">
    <property type="entry name" value="LACTOSE OPERON REPRESSOR"/>
    <property type="match status" value="1"/>
</dbReference>
<dbReference type="SMART" id="SM00354">
    <property type="entry name" value="HTH_LACI"/>
    <property type="match status" value="1"/>
</dbReference>
<name>A0ABX4ME01_9ACTO</name>
<dbReference type="Proteomes" id="UP000194577">
    <property type="component" value="Unassembled WGS sequence"/>
</dbReference>
<keyword evidence="3" id="KW-0804">Transcription</keyword>
<comment type="caution">
    <text evidence="5">The sequence shown here is derived from an EMBL/GenBank/DDBJ whole genome shotgun (WGS) entry which is preliminary data.</text>
</comment>
<proteinExistence type="predicted"/>
<evidence type="ECO:0000259" key="4">
    <source>
        <dbReference type="PROSITE" id="PS50932"/>
    </source>
</evidence>
<protein>
    <submittedName>
        <fullName evidence="5">LacI family transcriptional regulator</fullName>
    </submittedName>
</protein>
<keyword evidence="6" id="KW-1185">Reference proteome</keyword>
<dbReference type="InterPro" id="IPR028082">
    <property type="entry name" value="Peripla_BP_I"/>
</dbReference>
<dbReference type="EMBL" id="MTPX02000020">
    <property type="protein sequence ID" value="PHP53373.1"/>
    <property type="molecule type" value="Genomic_DNA"/>
</dbReference>
<dbReference type="CDD" id="cd06267">
    <property type="entry name" value="PBP1_LacI_sugar_binding-like"/>
    <property type="match status" value="1"/>
</dbReference>
<keyword evidence="1" id="KW-0805">Transcription regulation</keyword>
<keyword evidence="2" id="KW-0238">DNA-binding</keyword>
<evidence type="ECO:0000313" key="5">
    <source>
        <dbReference type="EMBL" id="PHP53373.1"/>
    </source>
</evidence>
<dbReference type="Gene3D" id="3.40.50.2300">
    <property type="match status" value="2"/>
</dbReference>
<gene>
    <name evidence="5" type="ORF">BW737_003165</name>
</gene>
<evidence type="ECO:0000256" key="1">
    <source>
        <dbReference type="ARBA" id="ARBA00023015"/>
    </source>
</evidence>
<dbReference type="SUPFAM" id="SSF47413">
    <property type="entry name" value="lambda repressor-like DNA-binding domains"/>
    <property type="match status" value="1"/>
</dbReference>
<evidence type="ECO:0000256" key="3">
    <source>
        <dbReference type="ARBA" id="ARBA00023163"/>
    </source>
</evidence>
<accession>A0ABX4ME01</accession>
<dbReference type="InterPro" id="IPR010982">
    <property type="entry name" value="Lambda_DNA-bd_dom_sf"/>
</dbReference>
<dbReference type="InterPro" id="IPR046335">
    <property type="entry name" value="LacI/GalR-like_sensor"/>
</dbReference>
<sequence>MTAADVARSLGLSRATVGYVLNDTPGQTIPEATRQRVLEAAQRLGYRPNQAARALASGRSRIVLLVLPDWPIDHSMRTHLDEVSSTLDRAGYTLVTTTPHPGSLTRPLWEILTPDIVMGLAGLTSEQQASITAAGARLVAEPAPTEKLLRFSQGPQYQVQHLIERGYHRIAYAGTSDPRLADLNAHRRRQAEIAAVEAGLVPLATRDVDTADAAATVQAWLDDGVEAVAAYNDDVAGLIASCALRLGRRVPEDLAVIGHDDTPWAALFVPSLSSVRIDTPGLGRYLAALALSAIESAEPPAAGPEFNVTVVRREST</sequence>
<reference evidence="5 6" key="1">
    <citation type="submission" date="2017-10" db="EMBL/GenBank/DDBJ databases">
        <title>Draft genome sequence of cellulolytic Actinomyces sp CtC72 isolated from cattle rumen fluid.</title>
        <authorList>
            <person name="Joshi A.J."/>
            <person name="Vasudevan G."/>
            <person name="Lanjekar V.B."/>
            <person name="Hivarkar S."/>
            <person name="Engineer A."/>
            <person name="Pore S.D."/>
            <person name="Dhakephalkar P.K."/>
            <person name="Dagar S."/>
        </authorList>
    </citation>
    <scope>NUCLEOTIDE SEQUENCE [LARGE SCALE GENOMIC DNA]</scope>
    <source>
        <strain evidence="6">CtC72</strain>
    </source>
</reference>
<dbReference type="Gene3D" id="1.10.260.40">
    <property type="entry name" value="lambda repressor-like DNA-binding domains"/>
    <property type="match status" value="1"/>
</dbReference>
<feature type="domain" description="HTH lacI-type" evidence="4">
    <location>
        <begin position="1"/>
        <end position="57"/>
    </location>
</feature>
<dbReference type="PANTHER" id="PTHR30146">
    <property type="entry name" value="LACI-RELATED TRANSCRIPTIONAL REPRESSOR"/>
    <property type="match status" value="1"/>
</dbReference>
<dbReference type="Pfam" id="PF00356">
    <property type="entry name" value="LacI"/>
    <property type="match status" value="1"/>
</dbReference>
<dbReference type="SUPFAM" id="SSF53822">
    <property type="entry name" value="Periplasmic binding protein-like I"/>
    <property type="match status" value="1"/>
</dbReference>
<dbReference type="PROSITE" id="PS50932">
    <property type="entry name" value="HTH_LACI_2"/>
    <property type="match status" value="1"/>
</dbReference>
<evidence type="ECO:0000256" key="2">
    <source>
        <dbReference type="ARBA" id="ARBA00023125"/>
    </source>
</evidence>
<evidence type="ECO:0000313" key="6">
    <source>
        <dbReference type="Proteomes" id="UP000194577"/>
    </source>
</evidence>
<dbReference type="Pfam" id="PF13377">
    <property type="entry name" value="Peripla_BP_3"/>
    <property type="match status" value="1"/>
</dbReference>
<organism evidence="5 6">
    <name type="scientific">Actinomyces ruminis</name>
    <dbReference type="NCBI Taxonomy" id="1937003"/>
    <lineage>
        <taxon>Bacteria</taxon>
        <taxon>Bacillati</taxon>
        <taxon>Actinomycetota</taxon>
        <taxon>Actinomycetes</taxon>
        <taxon>Actinomycetales</taxon>
        <taxon>Actinomycetaceae</taxon>
        <taxon>Actinomyces</taxon>
    </lineage>
</organism>
<dbReference type="InterPro" id="IPR000843">
    <property type="entry name" value="HTH_LacI"/>
</dbReference>
<dbReference type="CDD" id="cd01392">
    <property type="entry name" value="HTH_LacI"/>
    <property type="match status" value="1"/>
</dbReference>